<evidence type="ECO:0000256" key="1">
    <source>
        <dbReference type="ARBA" id="ARBA00001913"/>
    </source>
</evidence>
<dbReference type="EMBL" id="JAMD01000001">
    <property type="protein sequence ID" value="KEJ97818.1"/>
    <property type="molecule type" value="Genomic_DNA"/>
</dbReference>
<dbReference type="Proteomes" id="UP000027746">
    <property type="component" value="Unassembled WGS sequence"/>
</dbReference>
<keyword evidence="3" id="KW-0964">Secreted</keyword>
<evidence type="ECO:0000313" key="7">
    <source>
        <dbReference type="Proteomes" id="UP000027746"/>
    </source>
</evidence>
<dbReference type="InterPro" id="IPR011049">
    <property type="entry name" value="Serralysin-like_metalloprot_C"/>
</dbReference>
<evidence type="ECO:0000313" key="6">
    <source>
        <dbReference type="EMBL" id="KEJ97818.1"/>
    </source>
</evidence>
<keyword evidence="4" id="KW-0677">Repeat</keyword>
<dbReference type="Pfam" id="PF08548">
    <property type="entry name" value="Peptidase_M10_C"/>
    <property type="match status" value="1"/>
</dbReference>
<keyword evidence="7" id="KW-1185">Reference proteome</keyword>
<dbReference type="SUPFAM" id="SSF51120">
    <property type="entry name" value="beta-Roll"/>
    <property type="match status" value="1"/>
</dbReference>
<gene>
    <name evidence="6" type="ORF">SUH3_02210</name>
</gene>
<dbReference type="RefSeq" id="WP_037920950.1">
    <property type="nucleotide sequence ID" value="NZ_CP054599.1"/>
</dbReference>
<dbReference type="GO" id="GO:0005509">
    <property type="term" value="F:calcium ion binding"/>
    <property type="evidence" value="ECO:0007669"/>
    <property type="project" value="InterPro"/>
</dbReference>
<evidence type="ECO:0000256" key="2">
    <source>
        <dbReference type="ARBA" id="ARBA00004613"/>
    </source>
</evidence>
<evidence type="ECO:0000256" key="3">
    <source>
        <dbReference type="ARBA" id="ARBA00022525"/>
    </source>
</evidence>
<evidence type="ECO:0000256" key="4">
    <source>
        <dbReference type="ARBA" id="ARBA00022737"/>
    </source>
</evidence>
<dbReference type="InterPro" id="IPR001343">
    <property type="entry name" value="Hemolysn_Ca-bd"/>
</dbReference>
<name>A0A073J5B5_9RHOB</name>
<proteinExistence type="predicted"/>
<comment type="subcellular location">
    <subcellularLocation>
        <location evidence="2">Secreted</location>
    </subcellularLocation>
</comment>
<comment type="caution">
    <text evidence="6">The sequence shown here is derived from an EMBL/GenBank/DDBJ whole genome shotgun (WGS) entry which is preliminary data.</text>
</comment>
<comment type="cofactor">
    <cofactor evidence="1">
        <name>Ca(2+)</name>
        <dbReference type="ChEBI" id="CHEBI:29108"/>
    </cofactor>
</comment>
<evidence type="ECO:0000259" key="5">
    <source>
        <dbReference type="Pfam" id="PF08548"/>
    </source>
</evidence>
<accession>A0A073J5B5</accession>
<sequence length="449" mass="46938">MSANPTIILDLISGTYTDTTDGWRDTSYTLVSMQDFQGSTVQIYLGFDTALNAENLFNDVLLAGMTSEDDFTLTQAGGSQLNFADGARVGSADRDLFTLDGGIIASAGTLTFDGETALRNVFFDNDLFDLNTNGPAGPGGTVNRAVNVVFEQSDKFYRTATWDSVELDGTATTDKFTSLDIDDSYIGGTLTVGGGAQFDNSELSGLLRLNGTEAFSAYSASQLTSADGRAGALVVLGDRAGNRLEGAFDVIGRIDMGDGSDLVDLTGDVHGRIILGNGSDTLTLTGTVTSKIFGGRGADTINLFDATNAGISVHGGNGDDLIYGSSGNEVIVGDGGNDTISGGAGRDILVGRSGADVFVFAAGDSTPEARDMIRDFSKADGDKIDLTFTANHFHDGNSFTGASGEVIAVGRLVQIDIDGDRVADMEIDMRSDLGLTADDFILTFGFEMF</sequence>
<dbReference type="Gene3D" id="2.150.10.10">
    <property type="entry name" value="Serralysin-like metalloprotease, C-terminal"/>
    <property type="match status" value="1"/>
</dbReference>
<dbReference type="PRINTS" id="PR00313">
    <property type="entry name" value="CABNDNGRPT"/>
</dbReference>
<reference evidence="6 7" key="1">
    <citation type="submission" date="2014-01" db="EMBL/GenBank/DDBJ databases">
        <title>Sulfitobacter sp. H3 (MCCC 1A00686) Genome Sequencing.</title>
        <authorList>
            <person name="Lai Q."/>
            <person name="Hong Z."/>
        </authorList>
    </citation>
    <scope>NUCLEOTIDE SEQUENCE [LARGE SCALE GENOMIC DNA]</scope>
    <source>
        <strain evidence="6 7">H3</strain>
    </source>
</reference>
<dbReference type="InterPro" id="IPR013858">
    <property type="entry name" value="Peptidase_M10B_C"/>
</dbReference>
<protein>
    <recommendedName>
        <fullName evidence="5">Peptidase M10 serralysin C-terminal domain-containing protein</fullName>
    </recommendedName>
</protein>
<dbReference type="GeneID" id="68870365"/>
<dbReference type="GO" id="GO:0005615">
    <property type="term" value="C:extracellular space"/>
    <property type="evidence" value="ECO:0007669"/>
    <property type="project" value="InterPro"/>
</dbReference>
<dbReference type="Pfam" id="PF00353">
    <property type="entry name" value="HemolysinCabind"/>
    <property type="match status" value="1"/>
</dbReference>
<dbReference type="AlphaFoldDB" id="A0A073J5B5"/>
<feature type="domain" description="Peptidase M10 serralysin C-terminal" evidence="5">
    <location>
        <begin position="308"/>
        <end position="440"/>
    </location>
</feature>
<organism evidence="6 7">
    <name type="scientific">Pseudosulfitobacter pseudonitzschiae</name>
    <dbReference type="NCBI Taxonomy" id="1402135"/>
    <lineage>
        <taxon>Bacteria</taxon>
        <taxon>Pseudomonadati</taxon>
        <taxon>Pseudomonadota</taxon>
        <taxon>Alphaproteobacteria</taxon>
        <taxon>Rhodobacterales</taxon>
        <taxon>Roseobacteraceae</taxon>
        <taxon>Pseudosulfitobacter</taxon>
    </lineage>
</organism>